<reference evidence="1 2" key="1">
    <citation type="submission" date="2018-02" db="EMBL/GenBank/DDBJ databases">
        <title>Comparative genomes isolates from brazilian mangrove.</title>
        <authorList>
            <person name="Araujo J.E."/>
            <person name="Taketani R.G."/>
            <person name="Silva M.C.P."/>
            <person name="Loureco M.V."/>
            <person name="Andreote F.D."/>
        </authorList>
    </citation>
    <scope>NUCLEOTIDE SEQUENCE [LARGE SCALE GENOMIC DNA]</scope>
    <source>
        <strain evidence="1 2">HEX-2 MGV</strain>
    </source>
</reference>
<dbReference type="Proteomes" id="UP000240009">
    <property type="component" value="Unassembled WGS sequence"/>
</dbReference>
<accession>A0A2S8F7E0</accession>
<sequence length="89" mass="9324">MPNYLQLASPNQGLGGDFMPSELVAMATRGTQAILSPTNGYHANPCGTCLKASIKYKLGTPISQSTKFATQSITAGKPKHPGGLLICFL</sequence>
<comment type="caution">
    <text evidence="1">The sequence shown here is derived from an EMBL/GenBank/DDBJ whole genome shotgun (WGS) entry which is preliminary data.</text>
</comment>
<name>A0A2S8F7E0_9BACT</name>
<protein>
    <submittedName>
        <fullName evidence="1">Uncharacterized protein</fullName>
    </submittedName>
</protein>
<organism evidence="1 2">
    <name type="scientific">Blastopirellula marina</name>
    <dbReference type="NCBI Taxonomy" id="124"/>
    <lineage>
        <taxon>Bacteria</taxon>
        <taxon>Pseudomonadati</taxon>
        <taxon>Planctomycetota</taxon>
        <taxon>Planctomycetia</taxon>
        <taxon>Pirellulales</taxon>
        <taxon>Pirellulaceae</taxon>
        <taxon>Blastopirellula</taxon>
    </lineage>
</organism>
<proteinExistence type="predicted"/>
<evidence type="ECO:0000313" key="1">
    <source>
        <dbReference type="EMBL" id="PQO28050.1"/>
    </source>
</evidence>
<gene>
    <name evidence="1" type="ORF">C5Y96_16890</name>
</gene>
<dbReference type="EMBL" id="PUIA01000051">
    <property type="protein sequence ID" value="PQO28050.1"/>
    <property type="molecule type" value="Genomic_DNA"/>
</dbReference>
<dbReference type="AlphaFoldDB" id="A0A2S8F7E0"/>
<evidence type="ECO:0000313" key="2">
    <source>
        <dbReference type="Proteomes" id="UP000240009"/>
    </source>
</evidence>